<dbReference type="PANTHER" id="PTHR30290:SF9">
    <property type="entry name" value="OLIGOPEPTIDE-BINDING PROTEIN APPA"/>
    <property type="match status" value="1"/>
</dbReference>
<evidence type="ECO:0000256" key="3">
    <source>
        <dbReference type="ARBA" id="ARBA00022729"/>
    </source>
</evidence>
<dbReference type="PANTHER" id="PTHR30290">
    <property type="entry name" value="PERIPLASMIC BINDING COMPONENT OF ABC TRANSPORTER"/>
    <property type="match status" value="1"/>
</dbReference>
<feature type="chain" id="PRO_5027766480" description="SLH domain-containing protein" evidence="4">
    <location>
        <begin position="30"/>
        <end position="743"/>
    </location>
</feature>
<dbReference type="EMBL" id="DTHV01000032">
    <property type="protein sequence ID" value="HGW60037.1"/>
    <property type="molecule type" value="Genomic_DNA"/>
</dbReference>
<dbReference type="Gene3D" id="3.40.190.10">
    <property type="entry name" value="Periplasmic binding protein-like II"/>
    <property type="match status" value="1"/>
</dbReference>
<reference evidence="6" key="1">
    <citation type="journal article" date="2020" name="mSystems">
        <title>Genome- and Community-Level Interaction Insights into Carbon Utilization and Element Cycling Functions of Hydrothermarchaeota in Hydrothermal Sediment.</title>
        <authorList>
            <person name="Zhou Z."/>
            <person name="Liu Y."/>
            <person name="Xu W."/>
            <person name="Pan J."/>
            <person name="Luo Z.H."/>
            <person name="Li M."/>
        </authorList>
    </citation>
    <scope>NUCLEOTIDE SEQUENCE [LARGE SCALE GENOMIC DNA]</scope>
    <source>
        <strain evidence="6">SpSt-794</strain>
    </source>
</reference>
<feature type="domain" description="SLH" evidence="5">
    <location>
        <begin position="28"/>
        <end position="91"/>
    </location>
</feature>
<dbReference type="GO" id="GO:1904680">
    <property type="term" value="F:peptide transmembrane transporter activity"/>
    <property type="evidence" value="ECO:0007669"/>
    <property type="project" value="TreeGrafter"/>
</dbReference>
<dbReference type="Pfam" id="PF00496">
    <property type="entry name" value="SBP_bac_5"/>
    <property type="match status" value="1"/>
</dbReference>
<sequence>MSMKKVLVLVVALAMVLTLFAVRPLSVSAAGFKDVPADYWAKDQIDYLVSKGVIAGYSDGTFKPEDPVTREQFAKMICIAKGLKEVKPATPTFKDVGKDRWSFGFVEAAVKAGYIKGYADGTFKPANSITRQELAVLGVRVLGKEAEANAWKGEPIVWANDWKKIASWAVGAVTLAYRPDIQILTYHMKEGTVDPAMAATRAECAYAIYKIVVPPQVGGQVVIAQTQEPDALMSFATSMMAQRNIAMQYEDGMIYEFPNGTVAPRMSLNVPNFKDGTWTTYEVNGKTWMKTTYYLRKGVKWSDGTPVNYEQDVKFGVYDIYLSGKIEQIPSTDPYDKIEKIEFPDPYTMVVTWHDTTPYANLGLPMYPKHFYSQVPLEKITSSDLAKKPIHAGPYKIEQWVEGSYISLVPNPNWFGWAGSKPLIQKFIYQWIPDTNTMLMNVLAGKVDLTLIGLGIKEAQQAEKIPTIKVQRIPSTFWEHFEINCTDPILSDVRVRKAIAYGIDYDDLNNRVFLGQRRTNYYPYIGIFNEFYRNPKATLPKYDPAVANKLLDDAGWKMSSDGYRYNKDGKKLTLELSTTTRQDRKDEAVVLQAQLKKIGIDIQTKFLAASYFFGTYTTHRMFQLAMFAWGGDPLDPGGYTLYHSEQIPTEANNWQGQNYTGISDKTLDDAIYKATHEVDPAVRQKNYYIAQERIADLVPQVGLNLWTDIYTPKKNLAMAGFDYVLSSSIGYTYNSELWYWEKK</sequence>
<gene>
    <name evidence="6" type="ORF">ENV82_01160</name>
</gene>
<feature type="domain" description="SLH" evidence="5">
    <location>
        <begin position="92"/>
        <end position="152"/>
    </location>
</feature>
<keyword evidence="3 4" id="KW-0732">Signal</keyword>
<evidence type="ECO:0000256" key="2">
    <source>
        <dbReference type="ARBA" id="ARBA00022448"/>
    </source>
</evidence>
<comment type="caution">
    <text evidence="6">The sequence shown here is derived from an EMBL/GenBank/DDBJ whole genome shotgun (WGS) entry which is preliminary data.</text>
</comment>
<evidence type="ECO:0000256" key="1">
    <source>
        <dbReference type="ARBA" id="ARBA00005695"/>
    </source>
</evidence>
<name>A0A7C4XT96_9BACT</name>
<dbReference type="InterPro" id="IPR000914">
    <property type="entry name" value="SBP_5_dom"/>
</dbReference>
<dbReference type="CDD" id="cd08513">
    <property type="entry name" value="PBP2_thermophilic_Hb8_like"/>
    <property type="match status" value="1"/>
</dbReference>
<dbReference type="GO" id="GO:0015833">
    <property type="term" value="P:peptide transport"/>
    <property type="evidence" value="ECO:0007669"/>
    <property type="project" value="TreeGrafter"/>
</dbReference>
<keyword evidence="2" id="KW-0813">Transport</keyword>
<evidence type="ECO:0000256" key="4">
    <source>
        <dbReference type="SAM" id="SignalP"/>
    </source>
</evidence>
<comment type="similarity">
    <text evidence="1">Belongs to the bacterial solute-binding protein 5 family.</text>
</comment>
<protein>
    <recommendedName>
        <fullName evidence="5">SLH domain-containing protein</fullName>
    </recommendedName>
</protein>
<proteinExistence type="inferred from homology"/>
<dbReference type="InterPro" id="IPR001119">
    <property type="entry name" value="SLH_dom"/>
</dbReference>
<evidence type="ECO:0000313" key="6">
    <source>
        <dbReference type="EMBL" id="HGW60037.1"/>
    </source>
</evidence>
<feature type="signal peptide" evidence="4">
    <location>
        <begin position="1"/>
        <end position="29"/>
    </location>
</feature>
<dbReference type="Pfam" id="PF00395">
    <property type="entry name" value="SLH"/>
    <property type="match status" value="2"/>
</dbReference>
<organism evidence="6">
    <name type="scientific">Caldisericum exile</name>
    <dbReference type="NCBI Taxonomy" id="693075"/>
    <lineage>
        <taxon>Bacteria</taxon>
        <taxon>Pseudomonadati</taxon>
        <taxon>Caldisericota/Cryosericota group</taxon>
        <taxon>Caldisericota</taxon>
        <taxon>Caldisericia</taxon>
        <taxon>Caldisericales</taxon>
        <taxon>Caldisericaceae</taxon>
        <taxon>Caldisericum</taxon>
    </lineage>
</organism>
<dbReference type="SUPFAM" id="SSF53850">
    <property type="entry name" value="Periplasmic binding protein-like II"/>
    <property type="match status" value="1"/>
</dbReference>
<dbReference type="AlphaFoldDB" id="A0A7C4XT96"/>
<dbReference type="Gene3D" id="3.10.105.10">
    <property type="entry name" value="Dipeptide-binding Protein, Domain 3"/>
    <property type="match status" value="1"/>
</dbReference>
<dbReference type="InterPro" id="IPR039424">
    <property type="entry name" value="SBP_5"/>
</dbReference>
<evidence type="ECO:0000259" key="5">
    <source>
        <dbReference type="PROSITE" id="PS51272"/>
    </source>
</evidence>
<accession>A0A7C4XT96</accession>
<dbReference type="PROSITE" id="PS51272">
    <property type="entry name" value="SLH"/>
    <property type="match status" value="2"/>
</dbReference>